<dbReference type="Proteomes" id="UP000030762">
    <property type="component" value="Unassembled WGS sequence"/>
</dbReference>
<dbReference type="InterPro" id="IPR019516">
    <property type="entry name" value="Glomulin/ALF4"/>
</dbReference>
<evidence type="ECO:0000313" key="2">
    <source>
        <dbReference type="Proteomes" id="UP000030762"/>
    </source>
</evidence>
<dbReference type="GeneID" id="19942757"/>
<reference evidence="1 2" key="1">
    <citation type="submission" date="2012-04" db="EMBL/GenBank/DDBJ databases">
        <title>The Genome Sequence of Saprolegnia declina VS20.</title>
        <authorList>
            <consortium name="The Broad Institute Genome Sequencing Platform"/>
            <person name="Russ C."/>
            <person name="Nusbaum C."/>
            <person name="Tyler B."/>
            <person name="van West P."/>
            <person name="Dieguez-Uribeondo J."/>
            <person name="de Bruijn I."/>
            <person name="Tripathy S."/>
            <person name="Jiang R."/>
            <person name="Young S.K."/>
            <person name="Zeng Q."/>
            <person name="Gargeya S."/>
            <person name="Fitzgerald M."/>
            <person name="Haas B."/>
            <person name="Abouelleil A."/>
            <person name="Alvarado L."/>
            <person name="Arachchi H.M."/>
            <person name="Berlin A."/>
            <person name="Chapman S.B."/>
            <person name="Goldberg J."/>
            <person name="Griggs A."/>
            <person name="Gujja S."/>
            <person name="Hansen M."/>
            <person name="Howarth C."/>
            <person name="Imamovic A."/>
            <person name="Larimer J."/>
            <person name="McCowen C."/>
            <person name="Montmayeur A."/>
            <person name="Murphy C."/>
            <person name="Neiman D."/>
            <person name="Pearson M."/>
            <person name="Priest M."/>
            <person name="Roberts A."/>
            <person name="Saif S."/>
            <person name="Shea T."/>
            <person name="Sisk P."/>
            <person name="Sykes S."/>
            <person name="Wortman J."/>
            <person name="Nusbaum C."/>
            <person name="Birren B."/>
        </authorList>
    </citation>
    <scope>NUCLEOTIDE SEQUENCE [LARGE SCALE GENOMIC DNA]</scope>
    <source>
        <strain evidence="1 2">VS20</strain>
    </source>
</reference>
<dbReference type="AlphaFoldDB" id="T0S7E4"/>
<keyword evidence="2" id="KW-1185">Reference proteome</keyword>
<dbReference type="RefSeq" id="XP_008605812.1">
    <property type="nucleotide sequence ID" value="XM_008607590.1"/>
</dbReference>
<dbReference type="STRING" id="1156394.T0S7E4"/>
<evidence type="ECO:0000313" key="1">
    <source>
        <dbReference type="EMBL" id="EQC40968.1"/>
    </source>
</evidence>
<dbReference type="InParanoid" id="T0S7E4"/>
<dbReference type="PANTHER" id="PTHR15430:SF1">
    <property type="entry name" value="GLOMULIN"/>
    <property type="match status" value="1"/>
</dbReference>
<dbReference type="VEuPathDB" id="FungiDB:SDRG_02030"/>
<accession>T0S7E4</accession>
<dbReference type="PANTHER" id="PTHR15430">
    <property type="entry name" value="GLOMULIN"/>
    <property type="match status" value="1"/>
</dbReference>
<proteinExistence type="predicted"/>
<organism evidence="1 2">
    <name type="scientific">Saprolegnia diclina (strain VS20)</name>
    <dbReference type="NCBI Taxonomy" id="1156394"/>
    <lineage>
        <taxon>Eukaryota</taxon>
        <taxon>Sar</taxon>
        <taxon>Stramenopiles</taxon>
        <taxon>Oomycota</taxon>
        <taxon>Saprolegniomycetes</taxon>
        <taxon>Saprolegniales</taxon>
        <taxon>Saprolegniaceae</taxon>
        <taxon>Saprolegnia</taxon>
    </lineage>
</organism>
<dbReference type="Pfam" id="PF08568">
    <property type="entry name" value="Kinetochor_Ybp2"/>
    <property type="match status" value="1"/>
</dbReference>
<protein>
    <submittedName>
        <fullName evidence="1">Uncharacterized protein</fullName>
    </submittedName>
</protein>
<dbReference type="GO" id="GO:0005737">
    <property type="term" value="C:cytoplasm"/>
    <property type="evidence" value="ECO:0007669"/>
    <property type="project" value="TreeGrafter"/>
</dbReference>
<dbReference type="eggNOG" id="ENOG502SGEH">
    <property type="taxonomic scope" value="Eukaryota"/>
</dbReference>
<dbReference type="OrthoDB" id="619536at2759"/>
<dbReference type="OMA" id="FMEVLEM"/>
<gene>
    <name evidence="1" type="ORF">SDRG_02030</name>
</gene>
<dbReference type="EMBL" id="JH767135">
    <property type="protein sequence ID" value="EQC40968.1"/>
    <property type="molecule type" value="Genomic_DNA"/>
</dbReference>
<sequence>MDTLLEQIRAGHGSMVEMEKEGLKHVFMEVLEMLRAEDTANVVELGRWIDALGQVLEGLPPTKRGIYLGDAIAMLMRKSSGHIALDPLVVGFLARIATTLASSPDASIKVQDHKKVIYALLSILARAPKHYLDNGPSSPIENLVKACVEVIPLVHLFAMQPWRQYVMMWRALVAPGADAPSDDEEDSEDDGDDDAAEIRRVFEARLWAAIPDAFHIKYLGPDLIGADMGVAVLAAWTCLGEHAPWASLCSSLTKAALDTISPYAQVLMQHDDPSVKVIGVHMVAATLSSKAAMSEAIAPDQFQTSTDKIVGLDAYAEHEQRRHHYQALLQALLTTMVMVPDAKDRQRTLQTWQQVIETITVSSRFLVLRSLIEHCPFPNATAVIVDRVRAEVARHWLHYVEETLPSLVALLTRLLAPLPDAEFVQRSDVYTSALSLYRFVLLRDKVDNVSGLHSNTALATHVKGQRRRLTDLIEAQLLLGPAPHAHGHLCGASHEDATSPFVTMEMAGALPTEASGPARYDLFRLQLMEGAFEAALDALATRP</sequence>
<dbReference type="InterPro" id="IPR013877">
    <property type="entry name" value="YAP-bd/ALF4/Glomulin"/>
</dbReference>
<dbReference type="GO" id="GO:0055105">
    <property type="term" value="F:ubiquitin-protein transferase inhibitor activity"/>
    <property type="evidence" value="ECO:0007669"/>
    <property type="project" value="TreeGrafter"/>
</dbReference>
<name>T0S7E4_SAPDV</name>